<comment type="caution">
    <text evidence="1">The sequence shown here is derived from an EMBL/GenBank/DDBJ whole genome shotgun (WGS) entry which is preliminary data.</text>
</comment>
<evidence type="ECO:0000313" key="1">
    <source>
        <dbReference type="EMBL" id="NHM00953.1"/>
    </source>
</evidence>
<reference evidence="1 2" key="1">
    <citation type="submission" date="2020-02" db="EMBL/GenBank/DDBJ databases">
        <authorList>
            <person name="Chen W.-M."/>
        </authorList>
    </citation>
    <scope>NUCLEOTIDE SEQUENCE [LARGE SCALE GENOMIC DNA]</scope>
    <source>
        <strain evidence="1 2">KDG-16</strain>
    </source>
</reference>
<evidence type="ECO:0000313" key="2">
    <source>
        <dbReference type="Proteomes" id="UP000800984"/>
    </source>
</evidence>
<name>A0ABX0I171_9FLAO</name>
<accession>A0ABX0I171</accession>
<dbReference type="InterPro" id="IPR047727">
    <property type="entry name" value="Sce7725-like"/>
</dbReference>
<sequence>MYYPFLRARQFELITLRELAIEGATQGCIFPILEPVKSTFNNLNLAYKVFEERKQSVYLIVNPAYGELTGDVEHYLDYINNLNNDIVLPAFHYRNNRKYITQCINKYNLNQCMLICKNDIHENDEDFKELAQLDEVTIINTEDPSRNRSLHRFTQSLDKTYIRLDDLFEKQARNSDFLSIEEHRFSEEHIYYSEDGYDGFSDYTVLPSEFIDGGSTPRAVVIHLTYLNVQNQIMIRHFTSESNDSIANIQGKFAEAAEKAVDYCRANSLTNSAIIELENYFDEQHYPGLGTVKKISIKNHLLILSQYLRNR</sequence>
<keyword evidence="2" id="KW-1185">Reference proteome</keyword>
<proteinExistence type="predicted"/>
<organism evidence="1 2">
    <name type="scientific">Flavobacterium difficile</name>
    <dbReference type="NCBI Taxonomy" id="2709659"/>
    <lineage>
        <taxon>Bacteria</taxon>
        <taxon>Pseudomonadati</taxon>
        <taxon>Bacteroidota</taxon>
        <taxon>Flavobacteriia</taxon>
        <taxon>Flavobacteriales</taxon>
        <taxon>Flavobacteriaceae</taxon>
        <taxon>Flavobacterium</taxon>
    </lineage>
</organism>
<dbReference type="RefSeq" id="WP_166075988.1">
    <property type="nucleotide sequence ID" value="NZ_JAAJBT010000001.1"/>
</dbReference>
<dbReference type="NCBIfam" id="NF033831">
    <property type="entry name" value="sce7725_fam"/>
    <property type="match status" value="1"/>
</dbReference>
<dbReference type="EMBL" id="JAAJBT010000001">
    <property type="protein sequence ID" value="NHM00953.1"/>
    <property type="molecule type" value="Genomic_DNA"/>
</dbReference>
<gene>
    <name evidence="1" type="ORF">G4D72_02385</name>
</gene>
<protein>
    <submittedName>
        <fullName evidence="1">Sce7725 family protein</fullName>
    </submittedName>
</protein>
<dbReference type="Proteomes" id="UP000800984">
    <property type="component" value="Unassembled WGS sequence"/>
</dbReference>